<organism evidence="2">
    <name type="scientific">uncultured Caudovirales phage</name>
    <dbReference type="NCBI Taxonomy" id="2100421"/>
    <lineage>
        <taxon>Viruses</taxon>
        <taxon>Duplodnaviria</taxon>
        <taxon>Heunggongvirae</taxon>
        <taxon>Uroviricota</taxon>
        <taxon>Caudoviricetes</taxon>
        <taxon>Peduoviridae</taxon>
        <taxon>Maltschvirus</taxon>
        <taxon>Maltschvirus maltsch</taxon>
    </lineage>
</organism>
<evidence type="ECO:0000313" key="2">
    <source>
        <dbReference type="EMBL" id="CAB4144555.1"/>
    </source>
</evidence>
<accession>A0A6J5MBU7</accession>
<proteinExistence type="predicted"/>
<gene>
    <name evidence="2" type="ORF">UFOVP457_51</name>
</gene>
<sequence length="226" mass="26065">MTTDRHTVTIYDSELFSRLEAHKGKYDSWDAVIDRLVTLAENNLIPHNSRELKPSIAQNGESVKPKQRKTKVKDEAACELNKIFTELWSWLIEQPKTKGWQEYKLGVKDVQFLKAQLKKQGENGLEKMKHFYKCACNDKFLQENNVPLSMANIFSDKAIAKWLITKDSTVSRREEILKKKNEETLAYLNSLHGIETKAVATPHHENREPVLMFGRTYGNVPLSFDA</sequence>
<evidence type="ECO:0000256" key="1">
    <source>
        <dbReference type="SAM" id="MobiDB-lite"/>
    </source>
</evidence>
<feature type="region of interest" description="Disordered" evidence="1">
    <location>
        <begin position="50"/>
        <end position="69"/>
    </location>
</feature>
<name>A0A6J5MBU7_9CAUD</name>
<reference evidence="2" key="1">
    <citation type="submission" date="2020-04" db="EMBL/GenBank/DDBJ databases">
        <authorList>
            <person name="Chiriac C."/>
            <person name="Salcher M."/>
            <person name="Ghai R."/>
            <person name="Kavagutti S V."/>
        </authorList>
    </citation>
    <scope>NUCLEOTIDE SEQUENCE</scope>
</reference>
<protein>
    <submittedName>
        <fullName evidence="2">Uncharacterized protein</fullName>
    </submittedName>
</protein>
<dbReference type="EMBL" id="LR796435">
    <property type="protein sequence ID" value="CAB4144555.1"/>
    <property type="molecule type" value="Genomic_DNA"/>
</dbReference>